<accession>A0A2P4PDD3</accession>
<dbReference type="EMBL" id="AUPC02000268">
    <property type="protein sequence ID" value="POG63392.1"/>
    <property type="molecule type" value="Genomic_DNA"/>
</dbReference>
<reference evidence="2 3" key="1">
    <citation type="journal article" date="2013" name="Proc. Natl. Acad. Sci. U.S.A.">
        <title>Genome of an arbuscular mycorrhizal fungus provides insight into the oldest plant symbiosis.</title>
        <authorList>
            <person name="Tisserant E."/>
            <person name="Malbreil M."/>
            <person name="Kuo A."/>
            <person name="Kohler A."/>
            <person name="Symeonidi A."/>
            <person name="Balestrini R."/>
            <person name="Charron P."/>
            <person name="Duensing N."/>
            <person name="Frei Dit Frey N."/>
            <person name="Gianinazzi-Pearson V."/>
            <person name="Gilbert L.B."/>
            <person name="Handa Y."/>
            <person name="Herr J.R."/>
            <person name="Hijri M."/>
            <person name="Koul R."/>
            <person name="Kawaguchi M."/>
            <person name="Krajinski F."/>
            <person name="Lammers P.J."/>
            <person name="Masclaux F.G."/>
            <person name="Murat C."/>
            <person name="Morin E."/>
            <person name="Ndikumana S."/>
            <person name="Pagni M."/>
            <person name="Petitpierre D."/>
            <person name="Requena N."/>
            <person name="Rosikiewicz P."/>
            <person name="Riley R."/>
            <person name="Saito K."/>
            <person name="San Clemente H."/>
            <person name="Shapiro H."/>
            <person name="van Tuinen D."/>
            <person name="Becard G."/>
            <person name="Bonfante P."/>
            <person name="Paszkowski U."/>
            <person name="Shachar-Hill Y.Y."/>
            <person name="Tuskan G.A."/>
            <person name="Young P.W."/>
            <person name="Sanders I.R."/>
            <person name="Henrissat B."/>
            <person name="Rensing S.A."/>
            <person name="Grigoriev I.V."/>
            <person name="Corradi N."/>
            <person name="Roux C."/>
            <person name="Martin F."/>
        </authorList>
    </citation>
    <scope>NUCLEOTIDE SEQUENCE [LARGE SCALE GENOMIC DNA]</scope>
    <source>
        <strain evidence="2 3">DAOM 197198</strain>
    </source>
</reference>
<reference evidence="2 3" key="2">
    <citation type="journal article" date="2018" name="New Phytol.">
        <title>High intraspecific genome diversity in the model arbuscular mycorrhizal symbiont Rhizophagus irregularis.</title>
        <authorList>
            <person name="Chen E.C.H."/>
            <person name="Morin E."/>
            <person name="Beaudet D."/>
            <person name="Noel J."/>
            <person name="Yildirir G."/>
            <person name="Ndikumana S."/>
            <person name="Charron P."/>
            <person name="St-Onge C."/>
            <person name="Giorgi J."/>
            <person name="Kruger M."/>
            <person name="Marton T."/>
            <person name="Ropars J."/>
            <person name="Grigoriev I.V."/>
            <person name="Hainaut M."/>
            <person name="Henrissat B."/>
            <person name="Roux C."/>
            <person name="Martin F."/>
            <person name="Corradi N."/>
        </authorList>
    </citation>
    <scope>NUCLEOTIDE SEQUENCE [LARGE SCALE GENOMIC DNA]</scope>
    <source>
        <strain evidence="2 3">DAOM 197198</strain>
    </source>
</reference>
<evidence type="ECO:0008006" key="4">
    <source>
        <dbReference type="Google" id="ProtNLM"/>
    </source>
</evidence>
<sequence>MDKSSSSSSSLSSQISSPQIISLQNSFNKPIPYLPPEIVTEIVSYISEDDIKSLYSIIQINKTWFNCSIHVLWKQPFKYTSLTGYSKLLKIYIWFLPEKTKMELRKNVFKFDVKEFNKIPTVNYLNYLENLELEYRSLYWAIKLLLPTLKSEEKEEIEEEENHVEIKERKEKEEQEAKNLRKVQANALLKELIKLYKENCPKLKKFKMNDPTEHLKLTVDELDHICTNPTDQKTRIYRSRRKLIILSLIHI</sequence>
<keyword evidence="3" id="KW-1185">Reference proteome</keyword>
<evidence type="ECO:0000256" key="1">
    <source>
        <dbReference type="SAM" id="Coils"/>
    </source>
</evidence>
<dbReference type="InterPro" id="IPR036047">
    <property type="entry name" value="F-box-like_dom_sf"/>
</dbReference>
<dbReference type="VEuPathDB" id="FungiDB:RhiirFUN_019391"/>
<name>A0A2P4PDD3_RHIID</name>
<evidence type="ECO:0000313" key="2">
    <source>
        <dbReference type="EMBL" id="POG63392.1"/>
    </source>
</evidence>
<comment type="caution">
    <text evidence="2">The sequence shown here is derived from an EMBL/GenBank/DDBJ whole genome shotgun (WGS) entry which is preliminary data.</text>
</comment>
<proteinExistence type="predicted"/>
<protein>
    <recommendedName>
        <fullName evidence="4">F-box domain-containing protein</fullName>
    </recommendedName>
</protein>
<feature type="coiled-coil region" evidence="1">
    <location>
        <begin position="149"/>
        <end position="190"/>
    </location>
</feature>
<keyword evidence="1" id="KW-0175">Coiled coil</keyword>
<evidence type="ECO:0000313" key="3">
    <source>
        <dbReference type="Proteomes" id="UP000018888"/>
    </source>
</evidence>
<organism evidence="2 3">
    <name type="scientific">Rhizophagus irregularis (strain DAOM 181602 / DAOM 197198 / MUCL 43194)</name>
    <name type="common">Arbuscular mycorrhizal fungus</name>
    <name type="synonym">Glomus intraradices</name>
    <dbReference type="NCBI Taxonomy" id="747089"/>
    <lineage>
        <taxon>Eukaryota</taxon>
        <taxon>Fungi</taxon>
        <taxon>Fungi incertae sedis</taxon>
        <taxon>Mucoromycota</taxon>
        <taxon>Glomeromycotina</taxon>
        <taxon>Glomeromycetes</taxon>
        <taxon>Glomerales</taxon>
        <taxon>Glomeraceae</taxon>
        <taxon>Rhizophagus</taxon>
    </lineage>
</organism>
<dbReference type="Proteomes" id="UP000018888">
    <property type="component" value="Unassembled WGS sequence"/>
</dbReference>
<dbReference type="SUPFAM" id="SSF81383">
    <property type="entry name" value="F-box domain"/>
    <property type="match status" value="1"/>
</dbReference>
<dbReference type="AlphaFoldDB" id="A0A2P4PDD3"/>
<gene>
    <name evidence="2" type="ORF">GLOIN_2v1784116</name>
</gene>